<feature type="transmembrane region" description="Helical" evidence="1">
    <location>
        <begin position="171"/>
        <end position="190"/>
    </location>
</feature>
<accession>A0A1I1H7D4</accession>
<feature type="transmembrane region" description="Helical" evidence="1">
    <location>
        <begin position="434"/>
        <end position="451"/>
    </location>
</feature>
<feature type="transmembrane region" description="Helical" evidence="1">
    <location>
        <begin position="219"/>
        <end position="235"/>
    </location>
</feature>
<dbReference type="Proteomes" id="UP000199263">
    <property type="component" value="Unassembled WGS sequence"/>
</dbReference>
<dbReference type="STRING" id="119641.SAMN05421842_101207"/>
<evidence type="ECO:0008006" key="4">
    <source>
        <dbReference type="Google" id="ProtNLM"/>
    </source>
</evidence>
<evidence type="ECO:0000313" key="3">
    <source>
        <dbReference type="Proteomes" id="UP000199263"/>
    </source>
</evidence>
<evidence type="ECO:0000256" key="1">
    <source>
        <dbReference type="SAM" id="Phobius"/>
    </source>
</evidence>
<protein>
    <recommendedName>
        <fullName evidence="4">Dolichyl-phosphate-mannose-protein mannosyltransferase</fullName>
    </recommendedName>
</protein>
<keyword evidence="1" id="KW-0812">Transmembrane</keyword>
<dbReference type="EMBL" id="FOMG01000001">
    <property type="protein sequence ID" value="SFC19874.1"/>
    <property type="molecule type" value="Genomic_DNA"/>
</dbReference>
<dbReference type="AlphaFoldDB" id="A0A1I1H7D4"/>
<name>A0A1I1H7D4_9CLOT</name>
<feature type="transmembrane region" description="Helical" evidence="1">
    <location>
        <begin position="21"/>
        <end position="44"/>
    </location>
</feature>
<reference evidence="2 3" key="1">
    <citation type="submission" date="2016-10" db="EMBL/GenBank/DDBJ databases">
        <authorList>
            <person name="de Groot N.N."/>
        </authorList>
    </citation>
    <scope>NUCLEOTIDE SEQUENCE [LARGE SCALE GENOMIC DNA]</scope>
    <source>
        <strain evidence="2 3">DSM 12992</strain>
    </source>
</reference>
<feature type="transmembrane region" description="Helical" evidence="1">
    <location>
        <begin position="116"/>
        <end position="135"/>
    </location>
</feature>
<evidence type="ECO:0000313" key="2">
    <source>
        <dbReference type="EMBL" id="SFC19874.1"/>
    </source>
</evidence>
<dbReference type="RefSeq" id="WP_090087914.1">
    <property type="nucleotide sequence ID" value="NZ_FOMG01000001.1"/>
</dbReference>
<keyword evidence="3" id="KW-1185">Reference proteome</keyword>
<feature type="transmembrane region" description="Helical" evidence="1">
    <location>
        <begin position="463"/>
        <end position="481"/>
    </location>
</feature>
<keyword evidence="1" id="KW-1133">Transmembrane helix</keyword>
<sequence>MKKSVLYFKVNKIFNKINYPFLAASLVIIIGIFTLFVSPIIGMADNGDFYRVMNQNGVYHINKEDKDIFLGYFNKDYGIYKYNNDYAKILISTQSIFIKIAVFIDELFNKDYILDIRFMSALFLLIQATGIYLLVKVLINKIDKPKYKMIIVLLITLIFCDTGYFAYYNSFFGEGVNICCFLLSIGILMYMIEFDKVNVCTLFLFGVSSFLFFGAKQQLAPVGILIAFIFAKIGTLKKQKILKGISFILFIIFIISSAVFYESITGDFKYINSYHAMNRGILLNEDNPDEILKNFNISSQYSLLKDTNFFEETTLTDLYDKDLIDDYYKKFPIGKILSYYVTHPKVILKMAKASFSNSYSIRPEVIGNYEKKANKTFGQKSYFFALWSTFKDKIIPKNILFSLVTIAIYLYISIRRFIKCKRDKNIKEIFIQEAYFYIFLVGFSQVIISVIGAGDADLAKHVFMYNMTFDLIFIYLISLMLKKA</sequence>
<proteinExistence type="predicted"/>
<feature type="transmembrane region" description="Helical" evidence="1">
    <location>
        <begin position="147"/>
        <end position="165"/>
    </location>
</feature>
<feature type="transmembrane region" description="Helical" evidence="1">
    <location>
        <begin position="247"/>
        <end position="264"/>
    </location>
</feature>
<keyword evidence="1" id="KW-0472">Membrane</keyword>
<feature type="transmembrane region" description="Helical" evidence="1">
    <location>
        <begin position="394"/>
        <end position="414"/>
    </location>
</feature>
<feature type="transmembrane region" description="Helical" evidence="1">
    <location>
        <begin position="197"/>
        <end position="213"/>
    </location>
</feature>
<gene>
    <name evidence="2" type="ORF">SAMN05421842_101207</name>
</gene>
<dbReference type="OrthoDB" id="129479at2"/>
<organism evidence="2 3">
    <name type="scientific">Clostridium uliginosum</name>
    <dbReference type="NCBI Taxonomy" id="119641"/>
    <lineage>
        <taxon>Bacteria</taxon>
        <taxon>Bacillati</taxon>
        <taxon>Bacillota</taxon>
        <taxon>Clostridia</taxon>
        <taxon>Eubacteriales</taxon>
        <taxon>Clostridiaceae</taxon>
        <taxon>Clostridium</taxon>
    </lineage>
</organism>